<protein>
    <submittedName>
        <fullName evidence="2">Uncharacterized protein</fullName>
    </submittedName>
</protein>
<reference evidence="2 3" key="1">
    <citation type="submission" date="2022-01" db="EMBL/GenBank/DDBJ databases">
        <title>A chromosomal length assembly of Cordylochernes scorpioides.</title>
        <authorList>
            <person name="Zeh D."/>
            <person name="Zeh J."/>
        </authorList>
    </citation>
    <scope>NUCLEOTIDE SEQUENCE [LARGE SCALE GENOMIC DNA]</scope>
    <source>
        <strain evidence="2">IN4F17</strain>
        <tissue evidence="2">Whole Body</tissue>
    </source>
</reference>
<dbReference type="EMBL" id="CP092882">
    <property type="protein sequence ID" value="UYV81393.1"/>
    <property type="molecule type" value="Genomic_DNA"/>
</dbReference>
<keyword evidence="3" id="KW-1185">Reference proteome</keyword>
<accession>A0ABY6LJP4</accession>
<dbReference type="InterPro" id="IPR036397">
    <property type="entry name" value="RNaseH_sf"/>
</dbReference>
<sequence>MMNKDDKARSHCAVKTYLETLKLEVLPNLSYNPDIAPFDYYLCRSMQHGLADQHFSNYDELALHALPHPAHPASARETCIACGSSDLTLAHRYWSCSSIRPLIREAFNIIQQPPDLRGWLFGQGLDDDALTILASAKSSIHRFFLSLEMRGERLDGNSKRKRQTTDEDSGPGRHGCPTSRIGVRDPTDCNGVALETTTNYLSNSPTDETF</sequence>
<dbReference type="Gene3D" id="3.30.420.10">
    <property type="entry name" value="Ribonuclease H-like superfamily/Ribonuclease H"/>
    <property type="match status" value="1"/>
</dbReference>
<evidence type="ECO:0000256" key="1">
    <source>
        <dbReference type="SAM" id="MobiDB-lite"/>
    </source>
</evidence>
<evidence type="ECO:0000313" key="3">
    <source>
        <dbReference type="Proteomes" id="UP001235939"/>
    </source>
</evidence>
<evidence type="ECO:0000313" key="2">
    <source>
        <dbReference type="EMBL" id="UYV81393.1"/>
    </source>
</evidence>
<name>A0ABY6LJP4_9ARAC</name>
<organism evidence="2 3">
    <name type="scientific">Cordylochernes scorpioides</name>
    <dbReference type="NCBI Taxonomy" id="51811"/>
    <lineage>
        <taxon>Eukaryota</taxon>
        <taxon>Metazoa</taxon>
        <taxon>Ecdysozoa</taxon>
        <taxon>Arthropoda</taxon>
        <taxon>Chelicerata</taxon>
        <taxon>Arachnida</taxon>
        <taxon>Pseudoscorpiones</taxon>
        <taxon>Cheliferoidea</taxon>
        <taxon>Chernetidae</taxon>
        <taxon>Cordylochernes</taxon>
    </lineage>
</organism>
<feature type="region of interest" description="Disordered" evidence="1">
    <location>
        <begin position="154"/>
        <end position="184"/>
    </location>
</feature>
<gene>
    <name evidence="2" type="ORF">LAZ67_20001040</name>
</gene>
<proteinExistence type="predicted"/>
<dbReference type="Proteomes" id="UP001235939">
    <property type="component" value="Chromosome 20"/>
</dbReference>